<comment type="caution">
    <text evidence="1">The sequence shown here is derived from an EMBL/GenBank/DDBJ whole genome shotgun (WGS) entry which is preliminary data.</text>
</comment>
<dbReference type="EMBL" id="JBHUIM010000001">
    <property type="protein sequence ID" value="MFD2245405.1"/>
    <property type="molecule type" value="Genomic_DNA"/>
</dbReference>
<dbReference type="RefSeq" id="WP_250429138.1">
    <property type="nucleotide sequence ID" value="NZ_JALPRR010000002.1"/>
</dbReference>
<reference evidence="2" key="1">
    <citation type="journal article" date="2019" name="Int. J. Syst. Evol. Microbiol.">
        <title>The Global Catalogue of Microorganisms (GCM) 10K type strain sequencing project: providing services to taxonomists for standard genome sequencing and annotation.</title>
        <authorList>
            <consortium name="The Broad Institute Genomics Platform"/>
            <consortium name="The Broad Institute Genome Sequencing Center for Infectious Disease"/>
            <person name="Wu L."/>
            <person name="Ma J."/>
        </authorList>
    </citation>
    <scope>NUCLEOTIDE SEQUENCE [LARGE SCALE GENOMIC DNA]</scope>
    <source>
        <strain evidence="2">CGMCC 4.1782</strain>
    </source>
</reference>
<organism evidence="1 2">
    <name type="scientific">Pontibacter ruber</name>
    <dbReference type="NCBI Taxonomy" id="1343895"/>
    <lineage>
        <taxon>Bacteria</taxon>
        <taxon>Pseudomonadati</taxon>
        <taxon>Bacteroidota</taxon>
        <taxon>Cytophagia</taxon>
        <taxon>Cytophagales</taxon>
        <taxon>Hymenobacteraceae</taxon>
        <taxon>Pontibacter</taxon>
    </lineage>
</organism>
<proteinExistence type="predicted"/>
<dbReference type="Proteomes" id="UP001597374">
    <property type="component" value="Unassembled WGS sequence"/>
</dbReference>
<sequence>MIRQVLIIFIITIAFAGKGFPQTGFEEWNRNYPKVNLEEVLKFEQQYADSIEANSGKAAYYTRVDKYRFSATYLGEKRKVDAQVMKSMKNVFKLFGGNSEQLDGLVENEYLFQIGEVKFWAPIQQQLEKPFNKEVKKGKGALLYCMFLNEHSSIGLHNTLLISEFAKE</sequence>
<name>A0ABW5CVT0_9BACT</name>
<keyword evidence="2" id="KW-1185">Reference proteome</keyword>
<gene>
    <name evidence="1" type="ORF">ACFSKP_04010</name>
</gene>
<accession>A0ABW5CVT0</accession>
<evidence type="ECO:0000313" key="2">
    <source>
        <dbReference type="Proteomes" id="UP001597374"/>
    </source>
</evidence>
<protein>
    <submittedName>
        <fullName evidence="1">Uncharacterized protein</fullName>
    </submittedName>
</protein>
<evidence type="ECO:0000313" key="1">
    <source>
        <dbReference type="EMBL" id="MFD2245405.1"/>
    </source>
</evidence>